<dbReference type="PANTHER" id="PTHR12835">
    <property type="entry name" value="BIOTIN PROTEIN LIGASE"/>
    <property type="match status" value="1"/>
</dbReference>
<evidence type="ECO:0000313" key="3">
    <source>
        <dbReference type="EMBL" id="KAA6302004.1"/>
    </source>
</evidence>
<dbReference type="CDD" id="cd16442">
    <property type="entry name" value="BPL"/>
    <property type="match status" value="1"/>
</dbReference>
<dbReference type="Pfam" id="PF03099">
    <property type="entry name" value="BPL_LplA_LipB"/>
    <property type="match status" value="1"/>
</dbReference>
<dbReference type="EMBL" id="SNRX01000011">
    <property type="protein sequence ID" value="KAA6302004.1"/>
    <property type="molecule type" value="Genomic_DNA"/>
</dbReference>
<proteinExistence type="predicted"/>
<dbReference type="AlphaFoldDB" id="A0A5M8P0S6"/>
<evidence type="ECO:0000313" key="4">
    <source>
        <dbReference type="Proteomes" id="UP000324575"/>
    </source>
</evidence>
<dbReference type="SUPFAM" id="SSF55681">
    <property type="entry name" value="Class II aaRS and biotin synthetases"/>
    <property type="match status" value="1"/>
</dbReference>
<feature type="domain" description="BPL/LPL catalytic" evidence="2">
    <location>
        <begin position="1"/>
        <end position="183"/>
    </location>
</feature>
<dbReference type="EC" id="6.3.4.15" evidence="3"/>
<comment type="caution">
    <text evidence="3">The sequence shown here is derived from an EMBL/GenBank/DDBJ whole genome shotgun (WGS) entry which is preliminary data.</text>
</comment>
<name>A0A5M8P0S6_9BACT</name>
<reference evidence="3 4" key="1">
    <citation type="submission" date="2019-03" db="EMBL/GenBank/DDBJ databases">
        <title>Single cell metagenomics reveals metabolic interactions within the superorganism composed of flagellate Streblomastix strix and complex community of Bacteroidetes bacteria on its surface.</title>
        <authorList>
            <person name="Treitli S.C."/>
            <person name="Kolisko M."/>
            <person name="Husnik F."/>
            <person name="Keeling P."/>
            <person name="Hampl V."/>
        </authorList>
    </citation>
    <scope>NUCLEOTIDE SEQUENCE [LARGE SCALE GENOMIC DNA]</scope>
    <source>
        <strain evidence="3">St1</strain>
    </source>
</reference>
<organism evidence="3 4">
    <name type="scientific">Candidatus Ordinivivax streblomastigis</name>
    <dbReference type="NCBI Taxonomy" id="2540710"/>
    <lineage>
        <taxon>Bacteria</taxon>
        <taxon>Pseudomonadati</taxon>
        <taxon>Bacteroidota</taxon>
        <taxon>Bacteroidia</taxon>
        <taxon>Bacteroidales</taxon>
        <taxon>Candidatus Ordinivivax</taxon>
    </lineage>
</organism>
<protein>
    <submittedName>
        <fullName evidence="3">Bifunctional ligase/repressor BirA</fullName>
        <ecNumber evidence="3">6.3.4.15</ecNumber>
    </submittedName>
</protein>
<gene>
    <name evidence="3" type="ORF">EZS26_001820</name>
</gene>
<dbReference type="PANTHER" id="PTHR12835:SF5">
    <property type="entry name" value="BIOTIN--PROTEIN LIGASE"/>
    <property type="match status" value="1"/>
</dbReference>
<dbReference type="Proteomes" id="UP000324575">
    <property type="component" value="Unassembled WGS sequence"/>
</dbReference>
<evidence type="ECO:0000259" key="2">
    <source>
        <dbReference type="PROSITE" id="PS51733"/>
    </source>
</evidence>
<dbReference type="GO" id="GO:0005737">
    <property type="term" value="C:cytoplasm"/>
    <property type="evidence" value="ECO:0007669"/>
    <property type="project" value="TreeGrafter"/>
</dbReference>
<accession>A0A5M8P0S6</accession>
<dbReference type="InterPro" id="IPR004143">
    <property type="entry name" value="BPL_LPL_catalytic"/>
</dbReference>
<dbReference type="PROSITE" id="PS51733">
    <property type="entry name" value="BPL_LPL_CATALYTIC"/>
    <property type="match status" value="1"/>
</dbReference>
<dbReference type="InterPro" id="IPR004408">
    <property type="entry name" value="Biotin_CoA_COase_ligase"/>
</dbReference>
<evidence type="ECO:0000256" key="1">
    <source>
        <dbReference type="ARBA" id="ARBA00022598"/>
    </source>
</evidence>
<sequence>MNIIRVEQTDSTNLLLKRIASQQALEEGTVVVASHQTAGRGQHGNQWESEKDKNLTFSLLLYPTSLPLSHHFLLSKLIALAVKDTLEEYAATVNLPSQFSIKWPNDLYFGDRKIAGILIENEWIARQITQSIAGIGLNVNQKLFVSDAPNPISLHQIIHAETDLNRLLDSLLQRIYDWYNPLKSGEYQMISEAYHQSLYRKKGFYTYKDANGLFEAQIQSVADDGFLCLQTDRGEFRRYAFKEVAFVPIFISSFAAASAAPATKPAAVVAPLLTEP</sequence>
<dbReference type="Gene3D" id="3.30.930.10">
    <property type="entry name" value="Bira Bifunctional Protein, Domain 2"/>
    <property type="match status" value="1"/>
</dbReference>
<dbReference type="InterPro" id="IPR045864">
    <property type="entry name" value="aa-tRNA-synth_II/BPL/LPL"/>
</dbReference>
<keyword evidence="1 3" id="KW-0436">Ligase</keyword>
<dbReference type="GO" id="GO:0004077">
    <property type="term" value="F:biotin--[biotin carboxyl-carrier protein] ligase activity"/>
    <property type="evidence" value="ECO:0007669"/>
    <property type="project" value="UniProtKB-EC"/>
</dbReference>
<dbReference type="NCBIfam" id="TIGR00121">
    <property type="entry name" value="birA_ligase"/>
    <property type="match status" value="1"/>
</dbReference>